<keyword evidence="5 9" id="KW-0312">Gluconeogenesis</keyword>
<evidence type="ECO:0000256" key="8">
    <source>
        <dbReference type="ARBA" id="ARBA00060503"/>
    </source>
</evidence>
<dbReference type="EC" id="5.3.1.1" evidence="9"/>
<evidence type="ECO:0000256" key="2">
    <source>
        <dbReference type="ARBA" id="ARBA00004742"/>
    </source>
</evidence>
<evidence type="ECO:0000256" key="3">
    <source>
        <dbReference type="ARBA" id="ARBA00007422"/>
    </source>
</evidence>
<dbReference type="PANTHER" id="PTHR21139:SF2">
    <property type="entry name" value="TRIOSEPHOSPHATE ISOMERASE"/>
    <property type="match status" value="1"/>
</dbReference>
<evidence type="ECO:0000313" key="10">
    <source>
        <dbReference type="EMBL" id="KAG2387587.1"/>
    </source>
</evidence>
<dbReference type="EMBL" id="PYSW02000012">
    <property type="protein sequence ID" value="KAG2387587.1"/>
    <property type="molecule type" value="Genomic_DNA"/>
</dbReference>
<dbReference type="GO" id="GO:0005829">
    <property type="term" value="C:cytosol"/>
    <property type="evidence" value="ECO:0007669"/>
    <property type="project" value="TreeGrafter"/>
</dbReference>
<comment type="caution">
    <text evidence="10">The sequence shown here is derived from an EMBL/GenBank/DDBJ whole genome shotgun (WGS) entry which is preliminary data.</text>
</comment>
<dbReference type="InterPro" id="IPR000652">
    <property type="entry name" value="Triosephosphate_isomerase"/>
</dbReference>
<evidence type="ECO:0000256" key="9">
    <source>
        <dbReference type="RuleBase" id="RU363013"/>
    </source>
</evidence>
<comment type="subunit">
    <text evidence="4">Homodimer.</text>
</comment>
<evidence type="ECO:0000256" key="6">
    <source>
        <dbReference type="ARBA" id="ARBA00023152"/>
    </source>
</evidence>
<dbReference type="GO" id="GO:0020015">
    <property type="term" value="C:glycosome"/>
    <property type="evidence" value="ECO:0007669"/>
    <property type="project" value="UniProtKB-SubCell"/>
</dbReference>
<dbReference type="GeneID" id="68093637"/>
<comment type="subcellular location">
    <subcellularLocation>
        <location evidence="8">Glycosome</location>
    </subcellularLocation>
</comment>
<proteinExistence type="inferred from homology"/>
<protein>
    <recommendedName>
        <fullName evidence="9">Triosephosphate isomerase</fullName>
        <ecNumber evidence="9">5.3.1.1</ecNumber>
    </recommendedName>
</protein>
<dbReference type="Gene3D" id="3.20.20.70">
    <property type="entry name" value="Aldolase class I"/>
    <property type="match status" value="1"/>
</dbReference>
<accession>A0AA88GV75</accession>
<dbReference type="InterPro" id="IPR013785">
    <property type="entry name" value="Aldolase_TIM"/>
</dbReference>
<comment type="catalytic activity">
    <reaction evidence="9">
        <text>D-glyceraldehyde 3-phosphate = dihydroxyacetone phosphate</text>
        <dbReference type="Rhea" id="RHEA:18585"/>
        <dbReference type="ChEBI" id="CHEBI:57642"/>
        <dbReference type="ChEBI" id="CHEBI:59776"/>
        <dbReference type="EC" id="5.3.1.1"/>
    </reaction>
</comment>
<dbReference type="FunFam" id="3.20.20.70:FF:000020">
    <property type="entry name" value="Triosephosphate isomerase"/>
    <property type="match status" value="1"/>
</dbReference>
<evidence type="ECO:0000256" key="1">
    <source>
        <dbReference type="ARBA" id="ARBA00004680"/>
    </source>
</evidence>
<dbReference type="CDD" id="cd00311">
    <property type="entry name" value="TIM"/>
    <property type="match status" value="1"/>
</dbReference>
<name>A0AA88GV75_NAELO</name>
<dbReference type="GO" id="GO:0006094">
    <property type="term" value="P:gluconeogenesis"/>
    <property type="evidence" value="ECO:0007669"/>
    <property type="project" value="UniProtKB-KW"/>
</dbReference>
<comment type="similarity">
    <text evidence="3 9">Belongs to the triosephosphate isomerase family.</text>
</comment>
<dbReference type="PROSITE" id="PS00171">
    <property type="entry name" value="TIM_1"/>
    <property type="match status" value="1"/>
</dbReference>
<dbReference type="GO" id="GO:0004807">
    <property type="term" value="F:triose-phosphate isomerase activity"/>
    <property type="evidence" value="ECO:0007669"/>
    <property type="project" value="UniProtKB-EC"/>
</dbReference>
<evidence type="ECO:0000256" key="7">
    <source>
        <dbReference type="ARBA" id="ARBA00023235"/>
    </source>
</evidence>
<dbReference type="PANTHER" id="PTHR21139">
    <property type="entry name" value="TRIOSEPHOSPHATE ISOMERASE"/>
    <property type="match status" value="1"/>
</dbReference>
<dbReference type="PROSITE" id="PS51440">
    <property type="entry name" value="TIM_2"/>
    <property type="match status" value="1"/>
</dbReference>
<keyword evidence="6 9" id="KW-0324">Glycolysis</keyword>
<dbReference type="InterPro" id="IPR020861">
    <property type="entry name" value="Triosephosphate_isomerase_AS"/>
</dbReference>
<gene>
    <name evidence="10" type="ORF">C9374_001181</name>
</gene>
<dbReference type="AlphaFoldDB" id="A0AA88GV75"/>
<keyword evidence="7 9" id="KW-0413">Isomerase</keyword>
<comment type="pathway">
    <text evidence="1 9">Carbohydrate degradation; glycolysis; D-glyceraldehyde 3-phosphate from glycerone phosphate: step 1/1.</text>
</comment>
<dbReference type="GO" id="GO:0019563">
    <property type="term" value="P:glycerol catabolic process"/>
    <property type="evidence" value="ECO:0007669"/>
    <property type="project" value="TreeGrafter"/>
</dbReference>
<evidence type="ECO:0000256" key="5">
    <source>
        <dbReference type="ARBA" id="ARBA00022432"/>
    </source>
</evidence>
<comment type="pathway">
    <text evidence="2 9">Carbohydrate biosynthesis; gluconeogenesis.</text>
</comment>
<dbReference type="SUPFAM" id="SSF51351">
    <property type="entry name" value="Triosephosphate isomerase (TIM)"/>
    <property type="match status" value="1"/>
</dbReference>
<organism evidence="10 11">
    <name type="scientific">Naegleria lovaniensis</name>
    <name type="common">Amoeba</name>
    <dbReference type="NCBI Taxonomy" id="51637"/>
    <lineage>
        <taxon>Eukaryota</taxon>
        <taxon>Discoba</taxon>
        <taxon>Heterolobosea</taxon>
        <taxon>Tetramitia</taxon>
        <taxon>Eutetramitia</taxon>
        <taxon>Vahlkampfiidae</taxon>
        <taxon>Naegleria</taxon>
    </lineage>
</organism>
<reference evidence="10 11" key="1">
    <citation type="journal article" date="2018" name="BMC Genomics">
        <title>The genome of Naegleria lovaniensis, the basis for a comparative approach to unravel pathogenicity factors of the human pathogenic amoeba N. fowleri.</title>
        <authorList>
            <person name="Liechti N."/>
            <person name="Schurch N."/>
            <person name="Bruggmann R."/>
            <person name="Wittwer M."/>
        </authorList>
    </citation>
    <scope>NUCLEOTIDE SEQUENCE [LARGE SCALE GENOMIC DNA]</scope>
    <source>
        <strain evidence="10 11">ATCC 30569</strain>
    </source>
</reference>
<dbReference type="Pfam" id="PF00121">
    <property type="entry name" value="TIM"/>
    <property type="match status" value="1"/>
</dbReference>
<dbReference type="GO" id="GO:0006096">
    <property type="term" value="P:glycolytic process"/>
    <property type="evidence" value="ECO:0007669"/>
    <property type="project" value="UniProtKB-KW"/>
</dbReference>
<dbReference type="RefSeq" id="XP_044551579.1">
    <property type="nucleotide sequence ID" value="XM_044687505.1"/>
</dbReference>
<dbReference type="Proteomes" id="UP000816034">
    <property type="component" value="Unassembled WGS sequence"/>
</dbReference>
<keyword evidence="11" id="KW-1185">Reference proteome</keyword>
<dbReference type="NCBIfam" id="TIGR00419">
    <property type="entry name" value="tim"/>
    <property type="match status" value="1"/>
</dbReference>
<evidence type="ECO:0000256" key="4">
    <source>
        <dbReference type="ARBA" id="ARBA00011738"/>
    </source>
</evidence>
<dbReference type="InterPro" id="IPR035990">
    <property type="entry name" value="TIM_sf"/>
</dbReference>
<evidence type="ECO:0000313" key="11">
    <source>
        <dbReference type="Proteomes" id="UP000816034"/>
    </source>
</evidence>
<dbReference type="GO" id="GO:0046166">
    <property type="term" value="P:glyceraldehyde-3-phosphate biosynthetic process"/>
    <property type="evidence" value="ECO:0007669"/>
    <property type="project" value="TreeGrafter"/>
</dbReference>
<dbReference type="InterPro" id="IPR022896">
    <property type="entry name" value="TrioseP_Isoase_bac/euk"/>
</dbReference>
<sequence length="254" mass="27701">MRRTPFIGGNWKCNGTVSSIKQLVSELNQGTMNNNVEVIVAPSAVHIGLVQSLDLRKDWKISAQNIVQEKNGGAFTGEISAAMLKDMGIEYTLLGHSERRHIFGESNAVIAKKVKACEETGLTIIGCVGETLEERERGETNAVITTQLKDFGVTNWDKFVIAYEPVWAIGTGKTATPEQAQEAHKVLRDWLSQNISSEVADKVRIIYGGSVKGDNSDELIKKPDIDGFLVGGASLKGKEFLQIVDSGVKKAQQQ</sequence>
<dbReference type="HAMAP" id="MF_00147_B">
    <property type="entry name" value="TIM_B"/>
    <property type="match status" value="1"/>
</dbReference>